<reference evidence="2" key="1">
    <citation type="submission" date="2021-01" db="EMBL/GenBank/DDBJ databases">
        <authorList>
            <person name="Kaushik A."/>
        </authorList>
    </citation>
    <scope>NUCLEOTIDE SEQUENCE</scope>
    <source>
        <strain evidence="2">AG6-10EEA</strain>
    </source>
</reference>
<evidence type="ECO:0000313" key="3">
    <source>
        <dbReference type="Proteomes" id="UP000663853"/>
    </source>
</evidence>
<comment type="caution">
    <text evidence="2">The sequence shown here is derived from an EMBL/GenBank/DDBJ whole genome shotgun (WGS) entry which is preliminary data.</text>
</comment>
<dbReference type="AlphaFoldDB" id="A0A8H3D1R3"/>
<proteinExistence type="predicted"/>
<gene>
    <name evidence="2" type="ORF">RDB_LOCUS125625</name>
</gene>
<dbReference type="Proteomes" id="UP000663853">
    <property type="component" value="Unassembled WGS sequence"/>
</dbReference>
<sequence>MNAHNDLGTKRKLSTDASLPLQDHQKKARNKKIDGQRYVERLVRKALQNKKILPFRLLDLHTDIDNDKVEVTESGFRPTLNTETVLRAEDGPQMVVDLDGDVVMFYCPHYVTEKLSEHLLQCL</sequence>
<evidence type="ECO:0000256" key="1">
    <source>
        <dbReference type="SAM" id="MobiDB-lite"/>
    </source>
</evidence>
<evidence type="ECO:0000313" key="2">
    <source>
        <dbReference type="EMBL" id="CAE6509758.1"/>
    </source>
</evidence>
<organism evidence="2 3">
    <name type="scientific">Rhizoctonia solani</name>
    <dbReference type="NCBI Taxonomy" id="456999"/>
    <lineage>
        <taxon>Eukaryota</taxon>
        <taxon>Fungi</taxon>
        <taxon>Dikarya</taxon>
        <taxon>Basidiomycota</taxon>
        <taxon>Agaricomycotina</taxon>
        <taxon>Agaricomycetes</taxon>
        <taxon>Cantharellales</taxon>
        <taxon>Ceratobasidiaceae</taxon>
        <taxon>Rhizoctonia</taxon>
    </lineage>
</organism>
<feature type="region of interest" description="Disordered" evidence="1">
    <location>
        <begin position="1"/>
        <end position="30"/>
    </location>
</feature>
<name>A0A8H3D1R3_9AGAM</name>
<accession>A0A8H3D1R3</accession>
<protein>
    <submittedName>
        <fullName evidence="2">Uncharacterized protein</fullName>
    </submittedName>
</protein>
<dbReference type="EMBL" id="CAJMXA010003657">
    <property type="protein sequence ID" value="CAE6509758.1"/>
    <property type="molecule type" value="Genomic_DNA"/>
</dbReference>